<keyword evidence="2" id="KW-1185">Reference proteome</keyword>
<proteinExistence type="predicted"/>
<feature type="non-terminal residue" evidence="1">
    <location>
        <position position="216"/>
    </location>
</feature>
<feature type="non-terminal residue" evidence="1">
    <location>
        <position position="1"/>
    </location>
</feature>
<gene>
    <name evidence="1" type="ORF">ATANTOWER_012313</name>
</gene>
<organism evidence="1 2">
    <name type="scientific">Ataeniobius toweri</name>
    <dbReference type="NCBI Taxonomy" id="208326"/>
    <lineage>
        <taxon>Eukaryota</taxon>
        <taxon>Metazoa</taxon>
        <taxon>Chordata</taxon>
        <taxon>Craniata</taxon>
        <taxon>Vertebrata</taxon>
        <taxon>Euteleostomi</taxon>
        <taxon>Actinopterygii</taxon>
        <taxon>Neopterygii</taxon>
        <taxon>Teleostei</taxon>
        <taxon>Neoteleostei</taxon>
        <taxon>Acanthomorphata</taxon>
        <taxon>Ovalentaria</taxon>
        <taxon>Atherinomorphae</taxon>
        <taxon>Cyprinodontiformes</taxon>
        <taxon>Goodeidae</taxon>
        <taxon>Ataeniobius</taxon>
    </lineage>
</organism>
<dbReference type="EMBL" id="JAHUTI010041964">
    <property type="protein sequence ID" value="MED6246065.1"/>
    <property type="molecule type" value="Genomic_DNA"/>
</dbReference>
<sequence length="216" mass="24103">YHTGWNATQIVKLQNSLFLRKKLQNSQVQRCQVTPPAEAYAKMECVKESIQKALPSLSSDLVESLMFRLEMIGVNCVDDLSFVKTEDLEGILPPIQCRRVIQAFCADSQVELTPTAEPLQQNNCQLQLSPASSGSMECSSSCESYVVPCHKMPPSLPSTPCILIMGEQLFKVAVDQVIVNDHIKSLTAALSYAFSMFYVLNIKYPKDMSLTLEFIQ</sequence>
<reference evidence="1 2" key="1">
    <citation type="submission" date="2021-07" db="EMBL/GenBank/DDBJ databases">
        <authorList>
            <person name="Palmer J.M."/>
        </authorList>
    </citation>
    <scope>NUCLEOTIDE SEQUENCE [LARGE SCALE GENOMIC DNA]</scope>
    <source>
        <strain evidence="1 2">AT_MEX2019</strain>
        <tissue evidence="1">Muscle</tissue>
    </source>
</reference>
<protein>
    <submittedName>
        <fullName evidence="1">Uncharacterized protein</fullName>
    </submittedName>
</protein>
<evidence type="ECO:0000313" key="1">
    <source>
        <dbReference type="EMBL" id="MED6246065.1"/>
    </source>
</evidence>
<comment type="caution">
    <text evidence="1">The sequence shown here is derived from an EMBL/GenBank/DDBJ whole genome shotgun (WGS) entry which is preliminary data.</text>
</comment>
<evidence type="ECO:0000313" key="2">
    <source>
        <dbReference type="Proteomes" id="UP001345963"/>
    </source>
</evidence>
<dbReference type="Proteomes" id="UP001345963">
    <property type="component" value="Unassembled WGS sequence"/>
</dbReference>
<name>A0ABU7B7K1_9TELE</name>
<accession>A0ABU7B7K1</accession>